<dbReference type="GO" id="GO:0016020">
    <property type="term" value="C:membrane"/>
    <property type="evidence" value="ECO:0007669"/>
    <property type="project" value="TreeGrafter"/>
</dbReference>
<dbReference type="SMART" id="SM00563">
    <property type="entry name" value="PlsC"/>
    <property type="match status" value="1"/>
</dbReference>
<dbReference type="SUPFAM" id="SSF69593">
    <property type="entry name" value="Glycerol-3-phosphate (1)-acyltransferase"/>
    <property type="match status" value="1"/>
</dbReference>
<name>A0A0C1Z7S0_9BACT</name>
<accession>A0A0C1Z7S0</accession>
<dbReference type="EMBL" id="JMCC02000090">
    <property type="protein sequence ID" value="KIG13679.1"/>
    <property type="molecule type" value="Genomic_DNA"/>
</dbReference>
<dbReference type="GO" id="GO:0016746">
    <property type="term" value="F:acyltransferase activity"/>
    <property type="evidence" value="ECO:0007669"/>
    <property type="project" value="UniProtKB-KW"/>
</dbReference>
<keyword evidence="2" id="KW-0808">Transferase</keyword>
<reference evidence="2 3" key="1">
    <citation type="submission" date="2014-12" db="EMBL/GenBank/DDBJ databases">
        <title>Genome assembly of Enhygromyxa salina DSM 15201.</title>
        <authorList>
            <person name="Sharma G."/>
            <person name="Subramanian S."/>
        </authorList>
    </citation>
    <scope>NUCLEOTIDE SEQUENCE [LARGE SCALE GENOMIC DNA]</scope>
    <source>
        <strain evidence="2 3">DSM 15201</strain>
    </source>
</reference>
<evidence type="ECO:0000259" key="1">
    <source>
        <dbReference type="SMART" id="SM00563"/>
    </source>
</evidence>
<comment type="caution">
    <text evidence="2">The sequence shown here is derived from an EMBL/GenBank/DDBJ whole genome shotgun (WGS) entry which is preliminary data.</text>
</comment>
<dbReference type="AlphaFoldDB" id="A0A0C1Z7S0"/>
<dbReference type="RefSeq" id="WP_052555335.1">
    <property type="nucleotide sequence ID" value="NZ_JMCC02000090.1"/>
</dbReference>
<protein>
    <submittedName>
        <fullName evidence="2">Acyltransferase family protein</fullName>
    </submittedName>
</protein>
<dbReference type="Proteomes" id="UP000031599">
    <property type="component" value="Unassembled WGS sequence"/>
</dbReference>
<sequence length="286" mass="31604">MALLRPDLIQALLPARERERIESYALDDAGAGTDAFGTSATGIGNAYAVAYWLHRYYFRVVSAGHENIPLSRGGVVVGNHSGVLPFDGAMVSTDVFRHTDPPRLVRFMVDFFVYSMPYIGTLFRSLGQVPGTRRNFDGLIEEGHLVGIFPEGADALGKPAEDRYELFPFSHGHVELAARHGAPVIPFGVVGAEEQQTVITNLQPLARALNLPFIPVTRTFPWLGPAGLLPKPVRYFIHYGEPLDIDPAVLESIEVRASEVERVRDAVREQIRVGLEHRRLVDEGRA</sequence>
<dbReference type="InterPro" id="IPR002123">
    <property type="entry name" value="Plipid/glycerol_acylTrfase"/>
</dbReference>
<dbReference type="PANTHER" id="PTHR22753:SF14">
    <property type="entry name" value="MONOACYLGLYCEROL_DIACYLGLYCEROL O-ACYLTRANSFERASE"/>
    <property type="match status" value="1"/>
</dbReference>
<evidence type="ECO:0000313" key="3">
    <source>
        <dbReference type="Proteomes" id="UP000031599"/>
    </source>
</evidence>
<evidence type="ECO:0000313" key="2">
    <source>
        <dbReference type="EMBL" id="KIG13679.1"/>
    </source>
</evidence>
<dbReference type="Pfam" id="PF01553">
    <property type="entry name" value="Acyltransferase"/>
    <property type="match status" value="1"/>
</dbReference>
<proteinExistence type="predicted"/>
<gene>
    <name evidence="2" type="ORF">DB30_07887</name>
</gene>
<feature type="domain" description="Phospholipid/glycerol acyltransferase" evidence="1">
    <location>
        <begin position="74"/>
        <end position="192"/>
    </location>
</feature>
<dbReference type="CDD" id="cd07987">
    <property type="entry name" value="LPLAT_MGAT-like"/>
    <property type="match status" value="1"/>
</dbReference>
<keyword evidence="2" id="KW-0012">Acyltransferase</keyword>
<organism evidence="2 3">
    <name type="scientific">Enhygromyxa salina</name>
    <dbReference type="NCBI Taxonomy" id="215803"/>
    <lineage>
        <taxon>Bacteria</taxon>
        <taxon>Pseudomonadati</taxon>
        <taxon>Myxococcota</taxon>
        <taxon>Polyangia</taxon>
        <taxon>Nannocystales</taxon>
        <taxon>Nannocystaceae</taxon>
        <taxon>Enhygromyxa</taxon>
    </lineage>
</organism>
<dbReference type="PANTHER" id="PTHR22753">
    <property type="entry name" value="TRANSMEMBRANE PROTEIN 68"/>
    <property type="match status" value="1"/>
</dbReference>